<dbReference type="EMBL" id="JAFBEE010000033">
    <property type="protein sequence ID" value="MBM7616364.1"/>
    <property type="molecule type" value="Genomic_DNA"/>
</dbReference>
<organism evidence="1 2">
    <name type="scientific">Alkaliphilus hydrothermalis</name>
    <dbReference type="NCBI Taxonomy" id="1482730"/>
    <lineage>
        <taxon>Bacteria</taxon>
        <taxon>Bacillati</taxon>
        <taxon>Bacillota</taxon>
        <taxon>Clostridia</taxon>
        <taxon>Peptostreptococcales</taxon>
        <taxon>Natronincolaceae</taxon>
        <taxon>Alkaliphilus</taxon>
    </lineage>
</organism>
<evidence type="ECO:0000313" key="2">
    <source>
        <dbReference type="Proteomes" id="UP001314796"/>
    </source>
</evidence>
<sequence length="34" mass="3736">MRPSIMEKVEGLRGVNSVKIKEASEAGKKIVGMY</sequence>
<keyword evidence="2" id="KW-1185">Reference proteome</keyword>
<comment type="caution">
    <text evidence="1">The sequence shown here is derived from an EMBL/GenBank/DDBJ whole genome shotgun (WGS) entry which is preliminary data.</text>
</comment>
<reference evidence="1 2" key="1">
    <citation type="submission" date="2021-01" db="EMBL/GenBank/DDBJ databases">
        <title>Genomic Encyclopedia of Type Strains, Phase IV (KMG-IV): sequencing the most valuable type-strain genomes for metagenomic binning, comparative biology and taxonomic classification.</title>
        <authorList>
            <person name="Goeker M."/>
        </authorList>
    </citation>
    <scope>NUCLEOTIDE SEQUENCE [LARGE SCALE GENOMIC DNA]</scope>
    <source>
        <strain evidence="1 2">DSM 25890</strain>
    </source>
</reference>
<name>A0ABS2NTR6_9FIRM</name>
<proteinExistence type="predicted"/>
<dbReference type="Proteomes" id="UP001314796">
    <property type="component" value="Unassembled WGS sequence"/>
</dbReference>
<evidence type="ECO:0000313" key="1">
    <source>
        <dbReference type="EMBL" id="MBM7616364.1"/>
    </source>
</evidence>
<protein>
    <submittedName>
        <fullName evidence="1">Uncharacterized protein</fullName>
    </submittedName>
</protein>
<gene>
    <name evidence="1" type="ORF">JOC73_002946</name>
</gene>
<accession>A0ABS2NTR6</accession>